<dbReference type="EMBL" id="SNRW01004083">
    <property type="protein sequence ID" value="KAA6388184.1"/>
    <property type="molecule type" value="Genomic_DNA"/>
</dbReference>
<gene>
    <name evidence="2" type="ORF">EZS28_016289</name>
</gene>
<protein>
    <recommendedName>
        <fullName evidence="1">Tc1-like transposase DDE domain-containing protein</fullName>
    </recommendedName>
</protein>
<evidence type="ECO:0000259" key="1">
    <source>
        <dbReference type="Pfam" id="PF13358"/>
    </source>
</evidence>
<dbReference type="Gene3D" id="3.30.40.220">
    <property type="match status" value="1"/>
</dbReference>
<accession>A0A5J4VZS9</accession>
<evidence type="ECO:0000313" key="2">
    <source>
        <dbReference type="EMBL" id="KAA6388184.1"/>
    </source>
</evidence>
<dbReference type="GO" id="GO:0003676">
    <property type="term" value="F:nucleic acid binding"/>
    <property type="evidence" value="ECO:0007669"/>
    <property type="project" value="InterPro"/>
</dbReference>
<organism evidence="2 3">
    <name type="scientific">Streblomastix strix</name>
    <dbReference type="NCBI Taxonomy" id="222440"/>
    <lineage>
        <taxon>Eukaryota</taxon>
        <taxon>Metamonada</taxon>
        <taxon>Preaxostyla</taxon>
        <taxon>Oxymonadida</taxon>
        <taxon>Streblomastigidae</taxon>
        <taxon>Streblomastix</taxon>
    </lineage>
</organism>
<sequence>MEFDQKAFVIFTPQNLTDYYDTLAQARKKFIEKNQVNIEELSDELMQSKGKFNNELYVQYYYNHFYDLQQLKDKIDQEYELEKAKSFNIYIDFGSNWQKKQQDYKYQRTLDEYHYSYTRPSVDNSYKTLSNTVVRDKRTSDYFKLKAVDLLSDYQYYLHEDPFPLKRALFSFSNVTEKNITKDVDNVLAQLEPLSVASAATVNEIITTYNIVNGFEQFEVTQYWWNNKIKGYINQDEYAKRDSTNNVTEDDIDWIRDKVASETCPLCHNKFTKENKPTLDRIDNSIGHKKQNCQLACQICNTVKDDKDNDISKLKIQLMKYAIYEYLHMTIINESATKVQHLANYSSPGDWHSANYYQSVMIFAGIVHDLKSEVYFVDEQFNKDACDQKPGRKFILWQVNASVHKAKVVIKKLKELQIETIGPPPLSPDINVNENWWKDLALRVYDQRPSYDIKDELKEAIKKKSRLKYQ</sequence>
<name>A0A5J4VZS9_9EUKA</name>
<evidence type="ECO:0000313" key="3">
    <source>
        <dbReference type="Proteomes" id="UP000324800"/>
    </source>
</evidence>
<comment type="caution">
    <text evidence="2">The sequence shown here is derived from an EMBL/GenBank/DDBJ whole genome shotgun (WGS) entry which is preliminary data.</text>
</comment>
<reference evidence="2 3" key="1">
    <citation type="submission" date="2019-03" db="EMBL/GenBank/DDBJ databases">
        <title>Single cell metagenomics reveals metabolic interactions within the superorganism composed of flagellate Streblomastix strix and complex community of Bacteroidetes bacteria on its surface.</title>
        <authorList>
            <person name="Treitli S.C."/>
            <person name="Kolisko M."/>
            <person name="Husnik F."/>
            <person name="Keeling P."/>
            <person name="Hampl V."/>
        </authorList>
    </citation>
    <scope>NUCLEOTIDE SEQUENCE [LARGE SCALE GENOMIC DNA]</scope>
    <source>
        <strain evidence="2">ST1C</strain>
    </source>
</reference>
<dbReference type="Pfam" id="PF13358">
    <property type="entry name" value="DDE_3"/>
    <property type="match status" value="1"/>
</dbReference>
<feature type="domain" description="Tc1-like transposase DDE" evidence="1">
    <location>
        <begin position="392"/>
        <end position="452"/>
    </location>
</feature>
<dbReference type="Gene3D" id="3.30.420.10">
    <property type="entry name" value="Ribonuclease H-like superfamily/Ribonuclease H"/>
    <property type="match status" value="1"/>
</dbReference>
<proteinExistence type="predicted"/>
<dbReference type="Proteomes" id="UP000324800">
    <property type="component" value="Unassembled WGS sequence"/>
</dbReference>
<dbReference type="InterPro" id="IPR038717">
    <property type="entry name" value="Tc1-like_DDE_dom"/>
</dbReference>
<dbReference type="OrthoDB" id="116375at2759"/>
<dbReference type="InterPro" id="IPR036397">
    <property type="entry name" value="RNaseH_sf"/>
</dbReference>
<dbReference type="AlphaFoldDB" id="A0A5J4VZS9"/>